<organism evidence="8 9">
    <name type="scientific">Micavibrio aeruginosavorus EPB</name>
    <dbReference type="NCBI Taxonomy" id="349215"/>
    <lineage>
        <taxon>Bacteria</taxon>
        <taxon>Pseudomonadati</taxon>
        <taxon>Bdellovibrionota</taxon>
        <taxon>Bdellovibrionia</taxon>
        <taxon>Bdellovibrionales</taxon>
        <taxon>Pseudobdellovibrionaceae</taxon>
        <taxon>Micavibrio</taxon>
    </lineage>
</organism>
<keyword evidence="5 6" id="KW-0472">Membrane</keyword>
<accession>M4VGY3</accession>
<feature type="transmembrane region" description="Helical" evidence="6">
    <location>
        <begin position="352"/>
        <end position="375"/>
    </location>
</feature>
<dbReference type="InterPro" id="IPR036259">
    <property type="entry name" value="MFS_trans_sf"/>
</dbReference>
<dbReference type="HOGENOM" id="CLU_017518_3_1_5"/>
<name>M4VGY3_9BACT</name>
<feature type="transmembrane region" description="Helical" evidence="6">
    <location>
        <begin position="417"/>
        <end position="436"/>
    </location>
</feature>
<evidence type="ECO:0000256" key="3">
    <source>
        <dbReference type="ARBA" id="ARBA00022692"/>
    </source>
</evidence>
<protein>
    <submittedName>
        <fullName evidence="8">Transporter, putative</fullName>
    </submittedName>
</protein>
<evidence type="ECO:0000256" key="6">
    <source>
        <dbReference type="SAM" id="Phobius"/>
    </source>
</evidence>
<dbReference type="PANTHER" id="PTHR23519">
    <property type="entry name" value="AUTOPHAGY-RELATED PROTEIN 22"/>
    <property type="match status" value="1"/>
</dbReference>
<dbReference type="Proteomes" id="UP000011932">
    <property type="component" value="Chromosome"/>
</dbReference>
<dbReference type="GO" id="GO:0022857">
    <property type="term" value="F:transmembrane transporter activity"/>
    <property type="evidence" value="ECO:0007669"/>
    <property type="project" value="InterPro"/>
</dbReference>
<comment type="subcellular location">
    <subcellularLocation>
        <location evidence="1">Endomembrane system</location>
        <topology evidence="1">Multi-pass membrane protein</topology>
    </subcellularLocation>
</comment>
<dbReference type="Pfam" id="PF11700">
    <property type="entry name" value="ATG22"/>
    <property type="match status" value="1"/>
</dbReference>
<dbReference type="AlphaFoldDB" id="M4VGY3"/>
<feature type="transmembrane region" description="Helical" evidence="6">
    <location>
        <begin position="99"/>
        <end position="117"/>
    </location>
</feature>
<evidence type="ECO:0000313" key="9">
    <source>
        <dbReference type="Proteomes" id="UP000011932"/>
    </source>
</evidence>
<feature type="transmembrane region" description="Helical" evidence="6">
    <location>
        <begin position="166"/>
        <end position="188"/>
    </location>
</feature>
<feature type="domain" description="Major facilitator superfamily (MFS) profile" evidence="7">
    <location>
        <begin position="261"/>
        <end position="445"/>
    </location>
</feature>
<gene>
    <name evidence="8" type="ORF">A11S_1825</name>
</gene>
<dbReference type="EMBL" id="CP003538">
    <property type="protein sequence ID" value="AGH98627.1"/>
    <property type="molecule type" value="Genomic_DNA"/>
</dbReference>
<sequence length="445" mass="47597">MIGSSGMAAPAVPSPSLPLDRTTRRSIAAWCLYDWANSAFATVIITFIFSVFFARNIVGNEVSGTAQWGMAIGISGLIIAVLSPVLGAIADHFGARKPWVGIFSAICIICTALMYFGEPNGSPGNIAFVLTLLVMANVAYEIALVFNNAMLPHIAPHRLIGRVSGWAWGMGYMGGLICLALSLFGLVGLGDVPPFLPVSEDGGQNLRLVAPLVAVWFGLFTIPMLIWTGDVARSQISVMESVRRGLRQLKESVHTVGRQKNMVRFLIGSAIYRDGLNTLFAMGGLYAAATFAMSFTDLLIFAILLNVSSGIGAALFAGMDDDRGSRQTLILSLTGLILAGAAVLLAQDKMLFTFLALALGLFIGPVQSASRTYVARLSPPELVAQSYGLYSFTGRAVAMVGPFVYGLAVATFETQRAGMVSILLFWIVGMAFLFTIHDEEEEPEE</sequence>
<dbReference type="RefSeq" id="WP_015468155.1">
    <property type="nucleotide sequence ID" value="NC_020812.1"/>
</dbReference>
<evidence type="ECO:0000256" key="5">
    <source>
        <dbReference type="ARBA" id="ARBA00023136"/>
    </source>
</evidence>
<reference evidence="8 9" key="1">
    <citation type="journal article" date="2013" name="ISME J.">
        <title>By their genes ye shall know them: genomic signatures of predatory bacteria.</title>
        <authorList>
            <person name="Pasternak Z."/>
            <person name="Pietrokovski S."/>
            <person name="Rotem O."/>
            <person name="Gophna U."/>
            <person name="Lurie-Weinberger M.N."/>
            <person name="Jurkevitch E."/>
        </authorList>
    </citation>
    <scope>NUCLEOTIDE SEQUENCE [LARGE SCALE GENOMIC DNA]</scope>
    <source>
        <strain evidence="8">EPB</strain>
    </source>
</reference>
<dbReference type="PANTHER" id="PTHR23519:SF1">
    <property type="entry name" value="AUTOPHAGY-RELATED PROTEIN 22"/>
    <property type="match status" value="1"/>
</dbReference>
<feature type="transmembrane region" description="Helical" evidence="6">
    <location>
        <begin position="387"/>
        <end position="405"/>
    </location>
</feature>
<feature type="transmembrane region" description="Helical" evidence="6">
    <location>
        <begin position="31"/>
        <end position="54"/>
    </location>
</feature>
<evidence type="ECO:0000259" key="7">
    <source>
        <dbReference type="PROSITE" id="PS50850"/>
    </source>
</evidence>
<dbReference type="GO" id="GO:0012505">
    <property type="term" value="C:endomembrane system"/>
    <property type="evidence" value="ECO:0007669"/>
    <property type="project" value="UniProtKB-SubCell"/>
</dbReference>
<dbReference type="SUPFAM" id="SSF103473">
    <property type="entry name" value="MFS general substrate transporter"/>
    <property type="match status" value="1"/>
</dbReference>
<feature type="transmembrane region" description="Helical" evidence="6">
    <location>
        <begin position="123"/>
        <end position="146"/>
    </location>
</feature>
<dbReference type="PROSITE" id="PS50850">
    <property type="entry name" value="MFS"/>
    <property type="match status" value="1"/>
</dbReference>
<feature type="transmembrane region" description="Helical" evidence="6">
    <location>
        <begin position="329"/>
        <end position="346"/>
    </location>
</feature>
<evidence type="ECO:0000313" key="8">
    <source>
        <dbReference type="EMBL" id="AGH98627.1"/>
    </source>
</evidence>
<keyword evidence="2" id="KW-0813">Transport</keyword>
<dbReference type="InterPro" id="IPR050495">
    <property type="entry name" value="ATG22/LtaA_families"/>
</dbReference>
<proteinExistence type="predicted"/>
<dbReference type="STRING" id="349215.A11S_1825"/>
<keyword evidence="3 6" id="KW-0812">Transmembrane</keyword>
<evidence type="ECO:0000256" key="1">
    <source>
        <dbReference type="ARBA" id="ARBA00004127"/>
    </source>
</evidence>
<feature type="transmembrane region" description="Helical" evidence="6">
    <location>
        <begin position="208"/>
        <end position="227"/>
    </location>
</feature>
<evidence type="ECO:0000256" key="2">
    <source>
        <dbReference type="ARBA" id="ARBA00022448"/>
    </source>
</evidence>
<dbReference type="Gene3D" id="1.20.1250.20">
    <property type="entry name" value="MFS general substrate transporter like domains"/>
    <property type="match status" value="2"/>
</dbReference>
<dbReference type="KEGG" id="man:A11S_1825"/>
<feature type="transmembrane region" description="Helical" evidence="6">
    <location>
        <begin position="66"/>
        <end position="87"/>
    </location>
</feature>
<feature type="transmembrane region" description="Helical" evidence="6">
    <location>
        <begin position="298"/>
        <end position="317"/>
    </location>
</feature>
<dbReference type="OrthoDB" id="9768783at2"/>
<keyword evidence="4 6" id="KW-1133">Transmembrane helix</keyword>
<dbReference type="InterPro" id="IPR020846">
    <property type="entry name" value="MFS_dom"/>
</dbReference>
<evidence type="ECO:0000256" key="4">
    <source>
        <dbReference type="ARBA" id="ARBA00022989"/>
    </source>
</evidence>
<dbReference type="InterPro" id="IPR024671">
    <property type="entry name" value="Atg22-like"/>
</dbReference>